<dbReference type="PANTHER" id="PTHR15020">
    <property type="entry name" value="FLAVIN REDUCTASE-RELATED"/>
    <property type="match status" value="1"/>
</dbReference>
<keyword evidence="3" id="KW-1185">Reference proteome</keyword>
<gene>
    <name evidence="2" type="ORF">GCM10022384_02770</name>
</gene>
<dbReference type="EMBL" id="BAABCQ010000003">
    <property type="protein sequence ID" value="GAA3952686.1"/>
    <property type="molecule type" value="Genomic_DNA"/>
</dbReference>
<accession>A0ABP7NRG1</accession>
<proteinExistence type="predicted"/>
<feature type="domain" description="NAD(P)-binding" evidence="1">
    <location>
        <begin position="7"/>
        <end position="113"/>
    </location>
</feature>
<dbReference type="InterPro" id="IPR016040">
    <property type="entry name" value="NAD(P)-bd_dom"/>
</dbReference>
<dbReference type="Proteomes" id="UP001500034">
    <property type="component" value="Unassembled WGS sequence"/>
</dbReference>
<organism evidence="2 3">
    <name type="scientific">Streptomyces marokkonensis</name>
    <dbReference type="NCBI Taxonomy" id="324855"/>
    <lineage>
        <taxon>Bacteria</taxon>
        <taxon>Bacillati</taxon>
        <taxon>Actinomycetota</taxon>
        <taxon>Actinomycetes</taxon>
        <taxon>Kitasatosporales</taxon>
        <taxon>Streptomycetaceae</taxon>
        <taxon>Streptomyces</taxon>
    </lineage>
</organism>
<evidence type="ECO:0000313" key="2">
    <source>
        <dbReference type="EMBL" id="GAA3952686.1"/>
    </source>
</evidence>
<comment type="caution">
    <text evidence="2">The sequence shown here is derived from an EMBL/GenBank/DDBJ whole genome shotgun (WGS) entry which is preliminary data.</text>
</comment>
<dbReference type="Pfam" id="PF13460">
    <property type="entry name" value="NAD_binding_10"/>
    <property type="match status" value="1"/>
</dbReference>
<reference evidence="3" key="1">
    <citation type="journal article" date="2019" name="Int. J. Syst. Evol. Microbiol.">
        <title>The Global Catalogue of Microorganisms (GCM) 10K type strain sequencing project: providing services to taxonomists for standard genome sequencing and annotation.</title>
        <authorList>
            <consortium name="The Broad Institute Genomics Platform"/>
            <consortium name="The Broad Institute Genome Sequencing Center for Infectious Disease"/>
            <person name="Wu L."/>
            <person name="Ma J."/>
        </authorList>
    </citation>
    <scope>NUCLEOTIDE SEQUENCE [LARGE SCALE GENOMIC DNA]</scope>
    <source>
        <strain evidence="3">JCM 17027</strain>
    </source>
</reference>
<dbReference type="PANTHER" id="PTHR15020:SF50">
    <property type="entry name" value="UPF0659 PROTEIN YMR090W"/>
    <property type="match status" value="1"/>
</dbReference>
<name>A0ABP7NRG1_9ACTN</name>
<evidence type="ECO:0000313" key="3">
    <source>
        <dbReference type="Proteomes" id="UP001500034"/>
    </source>
</evidence>
<dbReference type="SUPFAM" id="SSF51735">
    <property type="entry name" value="NAD(P)-binding Rossmann-fold domains"/>
    <property type="match status" value="1"/>
</dbReference>
<evidence type="ECO:0000259" key="1">
    <source>
        <dbReference type="Pfam" id="PF13460"/>
    </source>
</evidence>
<protein>
    <recommendedName>
        <fullName evidence="1">NAD(P)-binding domain-containing protein</fullName>
    </recommendedName>
</protein>
<sequence>MDVFLVGITGGIGALLAARLRSRGDTVHGLTRRDDQQADLTTRSFHSRVGELADMTVEQLAAALGKVDALVFSAGSNGGSRGVTTAVDGDGVVEAIKAARLADVERFVLVSVLPESWRERDLGDEVE</sequence>
<dbReference type="Gene3D" id="3.40.50.720">
    <property type="entry name" value="NAD(P)-binding Rossmann-like Domain"/>
    <property type="match status" value="1"/>
</dbReference>
<dbReference type="InterPro" id="IPR036291">
    <property type="entry name" value="NAD(P)-bd_dom_sf"/>
</dbReference>